<protein>
    <submittedName>
        <fullName evidence="1">Uncharacterized protein</fullName>
    </submittedName>
</protein>
<dbReference type="Proteomes" id="UP000886653">
    <property type="component" value="Unassembled WGS sequence"/>
</dbReference>
<dbReference type="AlphaFoldDB" id="A0A9P6NAF6"/>
<keyword evidence="2" id="KW-1185">Reference proteome</keyword>
<proteinExistence type="predicted"/>
<sequence length="184" mass="20882">MSSARSVAAKMAAVTKDLPIKMSSITKLERDGSNFQHWELDIMSYVSFIPDVVMYFNGERMVDDDKYSQEWADIGNAIIHWSIDRDLARSLRDIQSPFDRVEELRKQFSSVSYAARQAILEQIVATCYDSTKMTIDSHINEMRSLRDKLQQAGTTLPDDVYALLLARSMPAGFPDISVNFEASI</sequence>
<reference evidence="1" key="1">
    <citation type="submission" date="2013-11" db="EMBL/GenBank/DDBJ databases">
        <title>Genome sequence of the fusiform rust pathogen reveals effectors for host alternation and coevolution with pine.</title>
        <authorList>
            <consortium name="DOE Joint Genome Institute"/>
            <person name="Smith K."/>
            <person name="Pendleton A."/>
            <person name="Kubisiak T."/>
            <person name="Anderson C."/>
            <person name="Salamov A."/>
            <person name="Aerts A."/>
            <person name="Riley R."/>
            <person name="Clum A."/>
            <person name="Lindquist E."/>
            <person name="Ence D."/>
            <person name="Campbell M."/>
            <person name="Kronenberg Z."/>
            <person name="Feau N."/>
            <person name="Dhillon B."/>
            <person name="Hamelin R."/>
            <person name="Burleigh J."/>
            <person name="Smith J."/>
            <person name="Yandell M."/>
            <person name="Nelson C."/>
            <person name="Grigoriev I."/>
            <person name="Davis J."/>
        </authorList>
    </citation>
    <scope>NUCLEOTIDE SEQUENCE</scope>
    <source>
        <strain evidence="1">G11</strain>
    </source>
</reference>
<dbReference type="EMBL" id="MU167460">
    <property type="protein sequence ID" value="KAG0140255.1"/>
    <property type="molecule type" value="Genomic_DNA"/>
</dbReference>
<organism evidence="1 2">
    <name type="scientific">Cronartium quercuum f. sp. fusiforme G11</name>
    <dbReference type="NCBI Taxonomy" id="708437"/>
    <lineage>
        <taxon>Eukaryota</taxon>
        <taxon>Fungi</taxon>
        <taxon>Dikarya</taxon>
        <taxon>Basidiomycota</taxon>
        <taxon>Pucciniomycotina</taxon>
        <taxon>Pucciniomycetes</taxon>
        <taxon>Pucciniales</taxon>
        <taxon>Coleosporiaceae</taxon>
        <taxon>Cronartium</taxon>
    </lineage>
</organism>
<gene>
    <name evidence="1" type="ORF">CROQUDRAFT_53537</name>
</gene>
<comment type="caution">
    <text evidence="1">The sequence shown here is derived from an EMBL/GenBank/DDBJ whole genome shotgun (WGS) entry which is preliminary data.</text>
</comment>
<feature type="non-terminal residue" evidence="1">
    <location>
        <position position="184"/>
    </location>
</feature>
<accession>A0A9P6NAF6</accession>
<name>A0A9P6NAF6_9BASI</name>
<evidence type="ECO:0000313" key="1">
    <source>
        <dbReference type="EMBL" id="KAG0140255.1"/>
    </source>
</evidence>
<dbReference type="Pfam" id="PF14223">
    <property type="entry name" value="Retrotran_gag_2"/>
    <property type="match status" value="1"/>
</dbReference>
<evidence type="ECO:0000313" key="2">
    <source>
        <dbReference type="Proteomes" id="UP000886653"/>
    </source>
</evidence>